<keyword evidence="2" id="KW-1185">Reference proteome</keyword>
<name>A0A0N4W2Q2_HAEPC</name>
<evidence type="ECO:0000313" key="3">
    <source>
        <dbReference type="WBParaSite" id="HPLM_0000402001-mRNA-1"/>
    </source>
</evidence>
<evidence type="ECO:0000313" key="1">
    <source>
        <dbReference type="EMBL" id="VDO22190.1"/>
    </source>
</evidence>
<organism evidence="3">
    <name type="scientific">Haemonchus placei</name>
    <name type="common">Barber's pole worm</name>
    <dbReference type="NCBI Taxonomy" id="6290"/>
    <lineage>
        <taxon>Eukaryota</taxon>
        <taxon>Metazoa</taxon>
        <taxon>Ecdysozoa</taxon>
        <taxon>Nematoda</taxon>
        <taxon>Chromadorea</taxon>
        <taxon>Rhabditida</taxon>
        <taxon>Rhabditina</taxon>
        <taxon>Rhabditomorpha</taxon>
        <taxon>Strongyloidea</taxon>
        <taxon>Trichostrongylidae</taxon>
        <taxon>Haemonchus</taxon>
    </lineage>
</organism>
<dbReference type="AlphaFoldDB" id="A0A0N4W2Q2"/>
<dbReference type="WBParaSite" id="HPLM_0000402001-mRNA-1">
    <property type="protein sequence ID" value="HPLM_0000402001-mRNA-1"/>
    <property type="gene ID" value="HPLM_0000402001"/>
</dbReference>
<accession>A0A0N4W2Q2</accession>
<proteinExistence type="predicted"/>
<dbReference type="EMBL" id="UZAF01016164">
    <property type="protein sequence ID" value="VDO22190.1"/>
    <property type="molecule type" value="Genomic_DNA"/>
</dbReference>
<dbReference type="Proteomes" id="UP000268014">
    <property type="component" value="Unassembled WGS sequence"/>
</dbReference>
<gene>
    <name evidence="1" type="ORF">HPLM_LOCUS4012</name>
</gene>
<evidence type="ECO:0000313" key="2">
    <source>
        <dbReference type="Proteomes" id="UP000268014"/>
    </source>
</evidence>
<reference evidence="1 2" key="2">
    <citation type="submission" date="2018-11" db="EMBL/GenBank/DDBJ databases">
        <authorList>
            <consortium name="Pathogen Informatics"/>
        </authorList>
    </citation>
    <scope>NUCLEOTIDE SEQUENCE [LARGE SCALE GENOMIC DNA]</scope>
    <source>
        <strain evidence="1 2">MHpl1</strain>
    </source>
</reference>
<protein>
    <submittedName>
        <fullName evidence="3">Alcohol dehydrogenase catalytic domain-containing protein</fullName>
    </submittedName>
</protein>
<sequence>MSTSLDGTVSIQASAVAEPGTLVEVYRGRAPGAYVPGDLVEHVCPRFG</sequence>
<reference evidence="3" key="1">
    <citation type="submission" date="2017-02" db="UniProtKB">
        <authorList>
            <consortium name="WormBaseParasite"/>
        </authorList>
    </citation>
    <scope>IDENTIFICATION</scope>
</reference>